<keyword evidence="7" id="KW-1185">Reference proteome</keyword>
<dbReference type="InterPro" id="IPR009288">
    <property type="entry name" value="AIG2-like_dom"/>
</dbReference>
<dbReference type="Gene3D" id="3.10.490.10">
    <property type="entry name" value="Gamma-glutamyl cyclotransferase-like"/>
    <property type="match status" value="1"/>
</dbReference>
<dbReference type="OrthoDB" id="3262926at2759"/>
<evidence type="ECO:0000256" key="1">
    <source>
        <dbReference type="ARBA" id="ARBA00008861"/>
    </source>
</evidence>
<comment type="caution">
    <text evidence="6">The sequence shown here is derived from an EMBL/GenBank/DDBJ whole genome shotgun (WGS) entry which is preliminary data.</text>
</comment>
<gene>
    <name evidence="6" type="ORF">FGG08_001348</name>
</gene>
<dbReference type="SUPFAM" id="SSF110857">
    <property type="entry name" value="Gamma-glutamyl cyclotransferase-like"/>
    <property type="match status" value="1"/>
</dbReference>
<evidence type="ECO:0000313" key="6">
    <source>
        <dbReference type="EMBL" id="KAH0544451.1"/>
    </source>
</evidence>
<reference evidence="6" key="1">
    <citation type="submission" date="2021-03" db="EMBL/GenBank/DDBJ databases">
        <title>Comparative genomics and phylogenomic investigation of the class Geoglossomycetes provide insights into ecological specialization and systematics.</title>
        <authorList>
            <person name="Melie T."/>
            <person name="Pirro S."/>
            <person name="Miller A.N."/>
            <person name="Quandt A."/>
        </authorList>
    </citation>
    <scope>NUCLEOTIDE SEQUENCE</scope>
    <source>
        <strain evidence="6">GBOQ0MN5Z8</strain>
    </source>
</reference>
<protein>
    <recommendedName>
        <fullName evidence="3">Putative gamma-glutamylcyclotransferase</fullName>
    </recommendedName>
</protein>
<dbReference type="CDD" id="cd06661">
    <property type="entry name" value="GGCT_like"/>
    <property type="match status" value="1"/>
</dbReference>
<proteinExistence type="inferred from homology"/>
<evidence type="ECO:0000256" key="2">
    <source>
        <dbReference type="ARBA" id="ARBA00022679"/>
    </source>
</evidence>
<dbReference type="GO" id="GO:0016740">
    <property type="term" value="F:transferase activity"/>
    <property type="evidence" value="ECO:0007669"/>
    <property type="project" value="UniProtKB-KW"/>
</dbReference>
<feature type="domain" description="Gamma-glutamylcyclotransferase AIG2-like" evidence="5">
    <location>
        <begin position="79"/>
        <end position="197"/>
    </location>
</feature>
<dbReference type="InterPro" id="IPR036568">
    <property type="entry name" value="GGCT-like_sf"/>
</dbReference>
<keyword evidence="2" id="KW-0808">Transferase</keyword>
<dbReference type="Proteomes" id="UP000698800">
    <property type="component" value="Unassembled WGS sequence"/>
</dbReference>
<feature type="region of interest" description="Disordered" evidence="4">
    <location>
        <begin position="1"/>
        <end position="46"/>
    </location>
</feature>
<dbReference type="InterPro" id="IPR045038">
    <property type="entry name" value="AIG2-like"/>
</dbReference>
<accession>A0A9P8L2S9</accession>
<name>A0A9P8L2S9_9PEZI</name>
<sequence length="221" mass="24957">MSSPSKTIDTLYVTTVPPSDPLQSPPPPPPLPPPLPTPPPPMRHRPSHFLAQLQSAPKDYLSTIPKIQRQAPVYEPVYYFFYGTLTQPETLKRILDLKEEPVLRQAQIVGYSLAKWGDYLTLLDGPPGNVVSGHAYMVRSSDDEWKLAYYETLAYKPAPCRITFTGDAQPARVSGRTFMYAGDAAALREKRFDHTLWMRQMSHRPTSNSVEEIKSTWPCDL</sequence>
<comment type="similarity">
    <text evidence="1">Belongs to the gamma-glutamylcyclotransferase family.</text>
</comment>
<dbReference type="InterPro" id="IPR013024">
    <property type="entry name" value="GGCT-like"/>
</dbReference>
<feature type="compositionally biased region" description="Pro residues" evidence="4">
    <location>
        <begin position="18"/>
        <end position="41"/>
    </location>
</feature>
<dbReference type="PANTHER" id="PTHR31544">
    <property type="entry name" value="AIG2-LIKE PROTEIN D"/>
    <property type="match status" value="1"/>
</dbReference>
<dbReference type="PANTHER" id="PTHR31544:SF4">
    <property type="entry name" value="GAMMA-GLUTAMYLCYCLOTRANSFERASE-RELATED"/>
    <property type="match status" value="1"/>
</dbReference>
<dbReference type="AlphaFoldDB" id="A0A9P8L2S9"/>
<evidence type="ECO:0000313" key="7">
    <source>
        <dbReference type="Proteomes" id="UP000698800"/>
    </source>
</evidence>
<evidence type="ECO:0000256" key="4">
    <source>
        <dbReference type="SAM" id="MobiDB-lite"/>
    </source>
</evidence>
<dbReference type="Pfam" id="PF06094">
    <property type="entry name" value="GGACT"/>
    <property type="match status" value="1"/>
</dbReference>
<evidence type="ECO:0000259" key="5">
    <source>
        <dbReference type="Pfam" id="PF06094"/>
    </source>
</evidence>
<evidence type="ECO:0000256" key="3">
    <source>
        <dbReference type="ARBA" id="ARBA00030602"/>
    </source>
</evidence>
<organism evidence="6 7">
    <name type="scientific">Glutinoglossum americanum</name>
    <dbReference type="NCBI Taxonomy" id="1670608"/>
    <lineage>
        <taxon>Eukaryota</taxon>
        <taxon>Fungi</taxon>
        <taxon>Dikarya</taxon>
        <taxon>Ascomycota</taxon>
        <taxon>Pezizomycotina</taxon>
        <taxon>Geoglossomycetes</taxon>
        <taxon>Geoglossales</taxon>
        <taxon>Geoglossaceae</taxon>
        <taxon>Glutinoglossum</taxon>
    </lineage>
</organism>
<dbReference type="EMBL" id="JAGHQL010000018">
    <property type="protein sequence ID" value="KAH0544451.1"/>
    <property type="molecule type" value="Genomic_DNA"/>
</dbReference>